<sequence length="340" mass="38146">MPNILDLFNQNEILDYQQGRELPVMLGEALFPEKKVNSLKLDQISGGSRLPVAASIHAFDSEAQIGSREATKSDLSLTLIKRKMALKEEDIIALENPRTPEEQKYLMENVFNDMETLVNGVRARVEQMRMDVLANGALKMNENGVNLNIDYHVPAEHKEALSGVNLWSDAAANPLADIDRWTEKMDTTPTRVLTSKAILNQLLRHPKVLIGIFGKDSGKLLTRAELDAFMIANQMPLIRTYDEKYRKQKDDGTYEALRYFPNNKFVMFSDNLLGETLYGPTAEEIRLARNPAVDLKKVGNILTTMYDENTDPVATYTKAVATAVPSFPAADEVFQAQPIL</sequence>
<dbReference type="Pfam" id="PF03864">
    <property type="entry name" value="Phage_cap_E"/>
    <property type="match status" value="1"/>
</dbReference>
<name>A0A841Z2B6_9LIST</name>
<accession>A0A841Z2B6</accession>
<dbReference type="Gene3D" id="3.90.1690.10">
    <property type="entry name" value="phage-related protein like domain"/>
    <property type="match status" value="1"/>
</dbReference>
<dbReference type="AlphaFoldDB" id="A0A841Z2B6"/>
<dbReference type="EMBL" id="JAARRL010000002">
    <property type="protein sequence ID" value="MBC1499400.1"/>
    <property type="molecule type" value="Genomic_DNA"/>
</dbReference>
<organism evidence="1 2">
    <name type="scientific">Listeria weihenstephanensis</name>
    <dbReference type="NCBI Taxonomy" id="1006155"/>
    <lineage>
        <taxon>Bacteria</taxon>
        <taxon>Bacillati</taxon>
        <taxon>Bacillota</taxon>
        <taxon>Bacilli</taxon>
        <taxon>Bacillales</taxon>
        <taxon>Listeriaceae</taxon>
        <taxon>Listeria</taxon>
    </lineage>
</organism>
<proteinExistence type="predicted"/>
<comment type="caution">
    <text evidence="1">The sequence shown here is derived from an EMBL/GenBank/DDBJ whole genome shotgun (WGS) entry which is preliminary data.</text>
</comment>
<dbReference type="RefSeq" id="WP_185424328.1">
    <property type="nucleotide sequence ID" value="NZ_JAARRL010000002.1"/>
</dbReference>
<dbReference type="Proteomes" id="UP000564536">
    <property type="component" value="Unassembled WGS sequence"/>
</dbReference>
<reference evidence="1 2" key="1">
    <citation type="submission" date="2020-03" db="EMBL/GenBank/DDBJ databases">
        <title>Soil Listeria distribution.</title>
        <authorList>
            <person name="Liao J."/>
            <person name="Wiedmann M."/>
        </authorList>
    </citation>
    <scope>NUCLEOTIDE SEQUENCE [LARGE SCALE GENOMIC DNA]</scope>
    <source>
        <strain evidence="1 2">FSL L7-1523</strain>
    </source>
</reference>
<gene>
    <name evidence="1" type="ORF">HB943_02210</name>
</gene>
<dbReference type="InterPro" id="IPR053738">
    <property type="entry name" value="Lambda_capsid_assembly"/>
</dbReference>
<dbReference type="InterPro" id="IPR005564">
    <property type="entry name" value="Major_capsid_GpE"/>
</dbReference>
<protein>
    <submittedName>
        <fullName evidence="1">Major capsid protein</fullName>
    </submittedName>
</protein>
<evidence type="ECO:0000313" key="1">
    <source>
        <dbReference type="EMBL" id="MBC1499400.1"/>
    </source>
</evidence>
<evidence type="ECO:0000313" key="2">
    <source>
        <dbReference type="Proteomes" id="UP000564536"/>
    </source>
</evidence>